<name>A0A4Z2FZ00_9TELE</name>
<proteinExistence type="predicted"/>
<dbReference type="AlphaFoldDB" id="A0A4Z2FZ00"/>
<dbReference type="EMBL" id="SRLO01000784">
    <property type="protein sequence ID" value="TNN46536.1"/>
    <property type="molecule type" value="Genomic_DNA"/>
</dbReference>
<sequence length="304" mass="32937">MFVSVSVNLQENKCVMSRCTRQRGLAPLLCLSGDLAALEQRVEGGGPEAGFVPQWIKRICGGSLAVEAESSTDQTVVAAPVVAAVAVKAGAVAGRRAQLAGRTAGDPGRAGFASGHPGQDHDRSMASPRHYGHCARDIADVMQELQEYSSDWVLWMRVSDLLTDTLLHGSFAQAEVKPSTPSKLGISPGTGEKVKRWRKDVKRTNSSILARIVLRVSSKPAENGRKASLLRNWPSESKKCSGLKVYVDVVPRVIGVPLLLVLHHFLFQESHDLLVVAEDGLVRPRQVLQQAGEGVIQLWMRTKP</sequence>
<keyword evidence="3" id="KW-1185">Reference proteome</keyword>
<dbReference type="Proteomes" id="UP000314294">
    <property type="component" value="Unassembled WGS sequence"/>
</dbReference>
<gene>
    <name evidence="2" type="ORF">EYF80_043258</name>
</gene>
<reference evidence="2 3" key="1">
    <citation type="submission" date="2019-03" db="EMBL/GenBank/DDBJ databases">
        <title>First draft genome of Liparis tanakae, snailfish: a comprehensive survey of snailfish specific genes.</title>
        <authorList>
            <person name="Kim W."/>
            <person name="Song I."/>
            <person name="Jeong J.-H."/>
            <person name="Kim D."/>
            <person name="Kim S."/>
            <person name="Ryu S."/>
            <person name="Song J.Y."/>
            <person name="Lee S.K."/>
        </authorList>
    </citation>
    <scope>NUCLEOTIDE SEQUENCE [LARGE SCALE GENOMIC DNA]</scope>
    <source>
        <tissue evidence="2">Muscle</tissue>
    </source>
</reference>
<feature type="region of interest" description="Disordered" evidence="1">
    <location>
        <begin position="100"/>
        <end position="129"/>
    </location>
</feature>
<accession>A0A4Z2FZ00</accession>
<organism evidence="2 3">
    <name type="scientific">Liparis tanakae</name>
    <name type="common">Tanaka's snailfish</name>
    <dbReference type="NCBI Taxonomy" id="230148"/>
    <lineage>
        <taxon>Eukaryota</taxon>
        <taxon>Metazoa</taxon>
        <taxon>Chordata</taxon>
        <taxon>Craniata</taxon>
        <taxon>Vertebrata</taxon>
        <taxon>Euteleostomi</taxon>
        <taxon>Actinopterygii</taxon>
        <taxon>Neopterygii</taxon>
        <taxon>Teleostei</taxon>
        <taxon>Neoteleostei</taxon>
        <taxon>Acanthomorphata</taxon>
        <taxon>Eupercaria</taxon>
        <taxon>Perciformes</taxon>
        <taxon>Cottioidei</taxon>
        <taxon>Cottales</taxon>
        <taxon>Liparidae</taxon>
        <taxon>Liparis</taxon>
    </lineage>
</organism>
<evidence type="ECO:0000313" key="3">
    <source>
        <dbReference type="Proteomes" id="UP000314294"/>
    </source>
</evidence>
<protein>
    <submittedName>
        <fullName evidence="2">Uncharacterized protein</fullName>
    </submittedName>
</protein>
<comment type="caution">
    <text evidence="2">The sequence shown here is derived from an EMBL/GenBank/DDBJ whole genome shotgun (WGS) entry which is preliminary data.</text>
</comment>
<evidence type="ECO:0000313" key="2">
    <source>
        <dbReference type="EMBL" id="TNN46536.1"/>
    </source>
</evidence>
<evidence type="ECO:0000256" key="1">
    <source>
        <dbReference type="SAM" id="MobiDB-lite"/>
    </source>
</evidence>